<sequence length="168" mass="19631">MLLIMKEITPGSRPTPEQIEEATQTGELPVPPPYVERADVFDKWYLYLVYKRTKAGEFDVRPSLGELMQSGLKRSFCFSERKKTERIMGKPKPVAVRGASTPHPLVYVSAYEVFKVHYLYHTNRRNVERRFMTRPSVDELARTSNIPERTCEEYRERYEGEFEAMMAA</sequence>
<protein>
    <submittedName>
        <fullName evidence="1">Uncharacterized protein</fullName>
    </submittedName>
</protein>
<name>A0A402D5S8_9BACT</name>
<gene>
    <name evidence="1" type="ORF">CCAX7_54820</name>
</gene>
<dbReference type="EMBL" id="AP025739">
    <property type="protein sequence ID" value="BDI33431.1"/>
    <property type="molecule type" value="Genomic_DNA"/>
</dbReference>
<proteinExistence type="predicted"/>
<dbReference type="Proteomes" id="UP000287394">
    <property type="component" value="Chromosome"/>
</dbReference>
<accession>A0A402D5S8</accession>
<evidence type="ECO:0000313" key="1">
    <source>
        <dbReference type="EMBL" id="BDI33431.1"/>
    </source>
</evidence>
<dbReference type="AlphaFoldDB" id="A0A402D5S8"/>
<dbReference type="RefSeq" id="WP_119324823.1">
    <property type="nucleotide sequence ID" value="NZ_AP025739.1"/>
</dbReference>
<organism evidence="1 2">
    <name type="scientific">Capsulimonas corticalis</name>
    <dbReference type="NCBI Taxonomy" id="2219043"/>
    <lineage>
        <taxon>Bacteria</taxon>
        <taxon>Bacillati</taxon>
        <taxon>Armatimonadota</taxon>
        <taxon>Armatimonadia</taxon>
        <taxon>Capsulimonadales</taxon>
        <taxon>Capsulimonadaceae</taxon>
        <taxon>Capsulimonas</taxon>
    </lineage>
</organism>
<dbReference type="KEGG" id="ccot:CCAX7_54820"/>
<evidence type="ECO:0000313" key="2">
    <source>
        <dbReference type="Proteomes" id="UP000287394"/>
    </source>
</evidence>
<reference evidence="1 2" key="1">
    <citation type="journal article" date="2019" name="Int. J. Syst. Evol. Microbiol.">
        <title>Capsulimonas corticalis gen. nov., sp. nov., an aerobic capsulated bacterium, of a novel bacterial order, Capsulimonadales ord. nov., of the class Armatimonadia of the phylum Armatimonadetes.</title>
        <authorList>
            <person name="Li J."/>
            <person name="Kudo C."/>
            <person name="Tonouchi A."/>
        </authorList>
    </citation>
    <scope>NUCLEOTIDE SEQUENCE [LARGE SCALE GENOMIC DNA]</scope>
    <source>
        <strain evidence="1 2">AX-7</strain>
    </source>
</reference>
<keyword evidence="2" id="KW-1185">Reference proteome</keyword>